<evidence type="ECO:0000313" key="6">
    <source>
        <dbReference type="EMBL" id="MDP9906033.1"/>
    </source>
</evidence>
<keyword evidence="2 6" id="KW-0560">Oxidoreductase</keyword>
<name>A0AAW8DLA4_9MICC</name>
<dbReference type="EMBL" id="JAUSRG010000009">
    <property type="protein sequence ID" value="MDP9906033.1"/>
    <property type="molecule type" value="Genomic_DNA"/>
</dbReference>
<dbReference type="SMART" id="SM00861">
    <property type="entry name" value="Transket_pyr"/>
    <property type="match status" value="1"/>
</dbReference>
<dbReference type="Gene3D" id="3.40.50.920">
    <property type="match status" value="1"/>
</dbReference>
<dbReference type="InterPro" id="IPR033248">
    <property type="entry name" value="Transketolase_C"/>
</dbReference>
<dbReference type="EC" id="1.2.4.1" evidence="6"/>
<proteinExistence type="predicted"/>
<evidence type="ECO:0000313" key="8">
    <source>
        <dbReference type="Proteomes" id="UP001230951"/>
    </source>
</evidence>
<dbReference type="EMBL" id="JAUSTF010000008">
    <property type="protein sequence ID" value="MDQ0181836.1"/>
    <property type="molecule type" value="Genomic_DNA"/>
</dbReference>
<feature type="domain" description="Transketolase-like pyrimidine-binding" evidence="5">
    <location>
        <begin position="4"/>
        <end position="178"/>
    </location>
</feature>
<dbReference type="Gene3D" id="3.40.50.970">
    <property type="match status" value="1"/>
</dbReference>
<evidence type="ECO:0000256" key="2">
    <source>
        <dbReference type="ARBA" id="ARBA00023002"/>
    </source>
</evidence>
<dbReference type="InterPro" id="IPR029061">
    <property type="entry name" value="THDP-binding"/>
</dbReference>
<dbReference type="Proteomes" id="UP001242995">
    <property type="component" value="Unassembled WGS sequence"/>
</dbReference>
<protein>
    <submittedName>
        <fullName evidence="6">Pyruvate dehydrogenase E1 component beta subunit</fullName>
        <ecNumber evidence="6">1.2.4.1</ecNumber>
    </submittedName>
</protein>
<dbReference type="SUPFAM" id="SSF52518">
    <property type="entry name" value="Thiamin diphosphate-binding fold (THDP-binding)"/>
    <property type="match status" value="1"/>
</dbReference>
<dbReference type="GO" id="GO:0004739">
    <property type="term" value="F:pyruvate dehydrogenase (acetyl-transferring) activity"/>
    <property type="evidence" value="ECO:0007669"/>
    <property type="project" value="UniProtKB-EC"/>
</dbReference>
<dbReference type="Pfam" id="PF02780">
    <property type="entry name" value="Transketolase_C"/>
    <property type="match status" value="1"/>
</dbReference>
<evidence type="ECO:0000256" key="4">
    <source>
        <dbReference type="SAM" id="MobiDB-lite"/>
    </source>
</evidence>
<keyword evidence="3" id="KW-0786">Thiamine pyrophosphate</keyword>
<reference evidence="6 8" key="1">
    <citation type="submission" date="2023-07" db="EMBL/GenBank/DDBJ databases">
        <title>Sorghum-associated microbial communities from plants grown in Nebraska, USA.</title>
        <authorList>
            <person name="Schachtman D."/>
        </authorList>
    </citation>
    <scope>NUCLEOTIDE SEQUENCE</scope>
    <source>
        <strain evidence="6">DS1006</strain>
        <strain evidence="7 8">DS1016</strain>
    </source>
</reference>
<dbReference type="GO" id="GO:0000287">
    <property type="term" value="F:magnesium ion binding"/>
    <property type="evidence" value="ECO:0007669"/>
    <property type="project" value="UniProtKB-ARBA"/>
</dbReference>
<dbReference type="SUPFAM" id="SSF52922">
    <property type="entry name" value="TK C-terminal domain-like"/>
    <property type="match status" value="1"/>
</dbReference>
<dbReference type="Pfam" id="PF02779">
    <property type="entry name" value="Transket_pyr"/>
    <property type="match status" value="1"/>
</dbReference>
<accession>A0AAW8DLA4</accession>
<sequence length="351" mass="37075">MSRMTISEAIVAAIGAAMDKDDSIYLMGQDIGIFEGPMQSTKGLWEKFGPAGRLIDAPISEASMIGSAVGAAMAGSRPIVDLMFAEFLALTMTPLALEGASVAYRTRANVTVPLVVRAKFGIGPHRGHAESCIGMLMGFPGLKIVIPTTPQDAYSLMSAAIRDNNPVVFLEHMSLLHGARAEVDPDLRTELGTASVRRPGNDVTVVASGLMVSRALRAAKTLAAEGVDVEVIDVRSMAPLDTLTILTSAQRTNRLVIVEESWPVAGPASEICAQLVRAADGLPDFTMDFVEPPHTPVPFAAHLESAFVPSVEDIVATVTKAVERTTQPKRQLPGTDFASGDVLASEAEARG</sequence>
<evidence type="ECO:0000313" key="7">
    <source>
        <dbReference type="EMBL" id="MDQ0181836.1"/>
    </source>
</evidence>
<evidence type="ECO:0000256" key="3">
    <source>
        <dbReference type="ARBA" id="ARBA00023052"/>
    </source>
</evidence>
<dbReference type="InterPro" id="IPR009014">
    <property type="entry name" value="Transketo_C/PFOR_II"/>
</dbReference>
<evidence type="ECO:0000259" key="5">
    <source>
        <dbReference type="SMART" id="SM00861"/>
    </source>
</evidence>
<dbReference type="RefSeq" id="WP_284990307.1">
    <property type="nucleotide sequence ID" value="NZ_JAUSRG010000009.1"/>
</dbReference>
<dbReference type="PANTHER" id="PTHR43257:SF2">
    <property type="entry name" value="PYRUVATE DEHYDROGENASE E1 COMPONENT SUBUNIT BETA"/>
    <property type="match status" value="1"/>
</dbReference>
<dbReference type="PANTHER" id="PTHR43257">
    <property type="entry name" value="PYRUVATE DEHYDROGENASE E1 COMPONENT BETA SUBUNIT"/>
    <property type="match status" value="1"/>
</dbReference>
<evidence type="ECO:0000256" key="1">
    <source>
        <dbReference type="ARBA" id="ARBA00001964"/>
    </source>
</evidence>
<evidence type="ECO:0000313" key="9">
    <source>
        <dbReference type="Proteomes" id="UP001242995"/>
    </source>
</evidence>
<dbReference type="AlphaFoldDB" id="A0AAW8DLA4"/>
<dbReference type="InterPro" id="IPR005475">
    <property type="entry name" value="Transketolase-like_Pyr-bd"/>
</dbReference>
<gene>
    <name evidence="6" type="ORF">J2S90_003004</name>
    <name evidence="7" type="ORF">J2S93_003275</name>
</gene>
<comment type="cofactor">
    <cofactor evidence="1">
        <name>thiamine diphosphate</name>
        <dbReference type="ChEBI" id="CHEBI:58937"/>
    </cofactor>
</comment>
<comment type="caution">
    <text evidence="6">The sequence shown here is derived from an EMBL/GenBank/DDBJ whole genome shotgun (WGS) entry which is preliminary data.</text>
</comment>
<dbReference type="Proteomes" id="UP001230951">
    <property type="component" value="Unassembled WGS sequence"/>
</dbReference>
<keyword evidence="8" id="KW-1185">Reference proteome</keyword>
<organism evidence="6 9">
    <name type="scientific">Arthrobacter bambusae</name>
    <dbReference type="NCBI Taxonomy" id="1338426"/>
    <lineage>
        <taxon>Bacteria</taxon>
        <taxon>Bacillati</taxon>
        <taxon>Actinomycetota</taxon>
        <taxon>Actinomycetes</taxon>
        <taxon>Micrococcales</taxon>
        <taxon>Micrococcaceae</taxon>
        <taxon>Arthrobacter</taxon>
    </lineage>
</organism>
<keyword evidence="6" id="KW-0670">Pyruvate</keyword>
<feature type="region of interest" description="Disordered" evidence="4">
    <location>
        <begin position="326"/>
        <end position="351"/>
    </location>
</feature>